<proteinExistence type="predicted"/>
<dbReference type="Pfam" id="PF03004">
    <property type="entry name" value="Transposase_24"/>
    <property type="match status" value="1"/>
</dbReference>
<protein>
    <recommendedName>
        <fullName evidence="5">Transposase</fullName>
    </recommendedName>
</protein>
<dbReference type="OrthoDB" id="629495at2759"/>
<keyword evidence="1" id="KW-0175">Coiled coil</keyword>
<dbReference type="EMBL" id="NMUH01000902">
    <property type="protein sequence ID" value="MQL86461.1"/>
    <property type="molecule type" value="Genomic_DNA"/>
</dbReference>
<keyword evidence="4" id="KW-1185">Reference proteome</keyword>
<organism evidence="3 4">
    <name type="scientific">Colocasia esculenta</name>
    <name type="common">Wild taro</name>
    <name type="synonym">Arum esculentum</name>
    <dbReference type="NCBI Taxonomy" id="4460"/>
    <lineage>
        <taxon>Eukaryota</taxon>
        <taxon>Viridiplantae</taxon>
        <taxon>Streptophyta</taxon>
        <taxon>Embryophyta</taxon>
        <taxon>Tracheophyta</taxon>
        <taxon>Spermatophyta</taxon>
        <taxon>Magnoliopsida</taxon>
        <taxon>Liliopsida</taxon>
        <taxon>Araceae</taxon>
        <taxon>Aroideae</taxon>
        <taxon>Colocasieae</taxon>
        <taxon>Colocasia</taxon>
    </lineage>
</organism>
<evidence type="ECO:0000313" key="4">
    <source>
        <dbReference type="Proteomes" id="UP000652761"/>
    </source>
</evidence>
<evidence type="ECO:0000256" key="2">
    <source>
        <dbReference type="SAM" id="MobiDB-lite"/>
    </source>
</evidence>
<name>A0A843UST3_COLES</name>
<evidence type="ECO:0000256" key="1">
    <source>
        <dbReference type="SAM" id="Coils"/>
    </source>
</evidence>
<dbReference type="InterPro" id="IPR004252">
    <property type="entry name" value="Probable_transposase_24"/>
</dbReference>
<accession>A0A843UST3</accession>
<feature type="region of interest" description="Disordered" evidence="2">
    <location>
        <begin position="335"/>
        <end position="360"/>
    </location>
</feature>
<dbReference type="CDD" id="cd22249">
    <property type="entry name" value="UDM1_RNF168_RNF169-like"/>
    <property type="match status" value="1"/>
</dbReference>
<comment type="caution">
    <text evidence="3">The sequence shown here is derived from an EMBL/GenBank/DDBJ whole genome shotgun (WGS) entry which is preliminary data.</text>
</comment>
<dbReference type="AlphaFoldDB" id="A0A843UST3"/>
<evidence type="ECO:0008006" key="5">
    <source>
        <dbReference type="Google" id="ProtNLM"/>
    </source>
</evidence>
<gene>
    <name evidence="3" type="ORF">Taro_018999</name>
</gene>
<feature type="coiled-coil region" evidence="1">
    <location>
        <begin position="273"/>
        <end position="318"/>
    </location>
</feature>
<feature type="compositionally biased region" description="Acidic residues" evidence="2">
    <location>
        <begin position="344"/>
        <end position="360"/>
    </location>
</feature>
<sequence length="360" mass="40989">MCMKFCRDCLSVHARRPSDRDCLPVHARRPSDRDCLPVHARLPVDHPSSATFVFFLTTRGKIDPSPASRYITTLVHAHILRPVDAWRDFPVPVRDLLFDMFTRRFVFTRPEDLPRARAVWEITAQTNLIKSMWEVRDKAMKTTGNRDPMAWVDYGPHHDLERAPTFRELFDRTHKQKGTDDYVTDSARTIAEMYDRTMAERYTEGTPQPDLDVDAWVEATGVPRKGRVYGFGDSLDTHRVLSSYASSIAPPAHASSSSAPPVSGVEDIRGIIREELHTELQTQREELQTQREELQTQRVELQAQRVEIETQRGQLQTQFSDMVQQFISIMQGVCPTQPAAQDPAPDDDEAGTADDLADLC</sequence>
<reference evidence="3" key="1">
    <citation type="submission" date="2017-07" db="EMBL/GenBank/DDBJ databases">
        <title>Taro Niue Genome Assembly and Annotation.</title>
        <authorList>
            <person name="Atibalentja N."/>
            <person name="Keating K."/>
            <person name="Fields C.J."/>
        </authorList>
    </citation>
    <scope>NUCLEOTIDE SEQUENCE</scope>
    <source>
        <strain evidence="3">Niue_2</strain>
        <tissue evidence="3">Leaf</tissue>
    </source>
</reference>
<evidence type="ECO:0000313" key="3">
    <source>
        <dbReference type="EMBL" id="MQL86461.1"/>
    </source>
</evidence>
<dbReference type="Proteomes" id="UP000652761">
    <property type="component" value="Unassembled WGS sequence"/>
</dbReference>